<accession>A0A5N5RMZ0</accession>
<dbReference type="Pfam" id="PF19891">
    <property type="entry name" value="DUF6364"/>
    <property type="match status" value="1"/>
</dbReference>
<comment type="caution">
    <text evidence="2">The sequence shown here is derived from an EMBL/GenBank/DDBJ whole genome shotgun (WGS) entry which is preliminary data.</text>
</comment>
<feature type="region of interest" description="Disordered" evidence="1">
    <location>
        <begin position="56"/>
        <end position="75"/>
    </location>
</feature>
<dbReference type="Proteomes" id="UP000326336">
    <property type="component" value="Unassembled WGS sequence"/>
</dbReference>
<dbReference type="RefSeq" id="WP_151915790.1">
    <property type="nucleotide sequence ID" value="NZ_RQSP01000001.1"/>
</dbReference>
<evidence type="ECO:0000313" key="3">
    <source>
        <dbReference type="Proteomes" id="UP000326336"/>
    </source>
</evidence>
<evidence type="ECO:0000256" key="1">
    <source>
        <dbReference type="SAM" id="MobiDB-lite"/>
    </source>
</evidence>
<reference evidence="2 3" key="1">
    <citation type="journal article" date="2019" name="Int. J. Syst. Evol. Microbiol.">
        <title>Bifidobacterium jacchi sp. nov., isolated from the faeces of a baby common marmoset (Callithrix jacchus).</title>
        <authorList>
            <person name="Modesto M."/>
            <person name="Watanabe K."/>
            <person name="Arita M."/>
            <person name="Satti M."/>
            <person name="Oki K."/>
            <person name="Sciavilla P."/>
            <person name="Patavino C."/>
            <person name="Camma C."/>
            <person name="Michelini S."/>
            <person name="Sgorbati B."/>
            <person name="Mattarelli P."/>
        </authorList>
    </citation>
    <scope>NUCLEOTIDE SEQUENCE [LARGE SCALE GENOMIC DNA]</scope>
    <source>
        <strain evidence="2 3">MRM 9.3</strain>
    </source>
</reference>
<feature type="compositionally biased region" description="Basic and acidic residues" evidence="1">
    <location>
        <begin position="65"/>
        <end position="75"/>
    </location>
</feature>
<gene>
    <name evidence="2" type="ORF">EHS19_00185</name>
</gene>
<sequence>MSKLTLSVDETAIENGKQYAQQQGRTLSSIVESYLNSLTPSTGPGALPPAVSSLMGIGSGPVDESDYRRHLMEKH</sequence>
<dbReference type="InterPro" id="IPR045944">
    <property type="entry name" value="DUF6364"/>
</dbReference>
<protein>
    <submittedName>
        <fullName evidence="2">Toxin-antitoxin system protein</fullName>
    </submittedName>
</protein>
<organism evidence="2 3">
    <name type="scientific">Bifidobacterium jacchi</name>
    <dbReference type="NCBI Taxonomy" id="2490545"/>
    <lineage>
        <taxon>Bacteria</taxon>
        <taxon>Bacillati</taxon>
        <taxon>Actinomycetota</taxon>
        <taxon>Actinomycetes</taxon>
        <taxon>Bifidobacteriales</taxon>
        <taxon>Bifidobacteriaceae</taxon>
        <taxon>Bifidobacterium</taxon>
    </lineage>
</organism>
<dbReference type="AlphaFoldDB" id="A0A5N5RMZ0"/>
<dbReference type="EMBL" id="RQSP01000001">
    <property type="protein sequence ID" value="KAB5608702.1"/>
    <property type="molecule type" value="Genomic_DNA"/>
</dbReference>
<evidence type="ECO:0000313" key="2">
    <source>
        <dbReference type="EMBL" id="KAB5608702.1"/>
    </source>
</evidence>
<name>A0A5N5RMZ0_9BIFI</name>
<proteinExistence type="predicted"/>
<keyword evidence="3" id="KW-1185">Reference proteome</keyword>
<dbReference type="OrthoDB" id="3237113at2"/>